<protein>
    <submittedName>
        <fullName evidence="3">Secreted protein</fullName>
    </submittedName>
</protein>
<keyword evidence="1" id="KW-1133">Transmembrane helix</keyword>
<evidence type="ECO:0000313" key="2">
    <source>
        <dbReference type="Proteomes" id="UP000036681"/>
    </source>
</evidence>
<dbReference type="AlphaFoldDB" id="A0A0M3HNE5"/>
<evidence type="ECO:0000313" key="3">
    <source>
        <dbReference type="WBParaSite" id="ALUE_0000319401-mRNA-1"/>
    </source>
</evidence>
<feature type="transmembrane region" description="Helical" evidence="1">
    <location>
        <begin position="82"/>
        <end position="102"/>
    </location>
</feature>
<dbReference type="WBParaSite" id="ALUE_0000319401-mRNA-1">
    <property type="protein sequence ID" value="ALUE_0000319401-mRNA-1"/>
    <property type="gene ID" value="ALUE_0000319401"/>
</dbReference>
<feature type="transmembrane region" description="Helical" evidence="1">
    <location>
        <begin position="57"/>
        <end position="76"/>
    </location>
</feature>
<name>A0A0M3HNE5_ASCLU</name>
<sequence>MRSAVCASSHWPSVAFMCGLWAGHCRFSYPFKHELAVFGACLEPLSYCKTRLRIPNWSRLVIGRVCFLLTVLDALIADPPQLLITMVSARLAASITLVSHAVSCAPCRLA</sequence>
<keyword evidence="1" id="KW-0472">Membrane</keyword>
<keyword evidence="2" id="KW-1185">Reference proteome</keyword>
<evidence type="ECO:0000256" key="1">
    <source>
        <dbReference type="SAM" id="Phobius"/>
    </source>
</evidence>
<accession>A0A0M3HNE5</accession>
<organism evidence="2 3">
    <name type="scientific">Ascaris lumbricoides</name>
    <name type="common">Giant roundworm</name>
    <dbReference type="NCBI Taxonomy" id="6252"/>
    <lineage>
        <taxon>Eukaryota</taxon>
        <taxon>Metazoa</taxon>
        <taxon>Ecdysozoa</taxon>
        <taxon>Nematoda</taxon>
        <taxon>Chromadorea</taxon>
        <taxon>Rhabditida</taxon>
        <taxon>Spirurina</taxon>
        <taxon>Ascaridomorpha</taxon>
        <taxon>Ascaridoidea</taxon>
        <taxon>Ascarididae</taxon>
        <taxon>Ascaris</taxon>
    </lineage>
</organism>
<dbReference type="Proteomes" id="UP000036681">
    <property type="component" value="Unplaced"/>
</dbReference>
<proteinExistence type="predicted"/>
<keyword evidence="1" id="KW-0812">Transmembrane</keyword>
<reference evidence="3" key="1">
    <citation type="submission" date="2017-02" db="UniProtKB">
        <authorList>
            <consortium name="WormBaseParasite"/>
        </authorList>
    </citation>
    <scope>IDENTIFICATION</scope>
</reference>